<accession>A0A7G3UGT0</accession>
<protein>
    <submittedName>
        <fullName evidence="2">Uncharacterized protein</fullName>
    </submittedName>
</protein>
<evidence type="ECO:0000256" key="1">
    <source>
        <dbReference type="SAM" id="MobiDB-lite"/>
    </source>
</evidence>
<reference evidence="2 3" key="1">
    <citation type="journal article" date="2012" name="J. Bacteriol.">
        <title>Draft genome of Streptomyces tsukubaensis NRRL 18488, the producer of the clinically important immunosuppressant tacrolimus (FK506).</title>
        <authorList>
            <person name="Barreiro C."/>
            <person name="Prieto C."/>
            <person name="Sola-Landa A."/>
            <person name="Solera E."/>
            <person name="Martinez-Castro M."/>
            <person name="Perez-Redondo R."/>
            <person name="Garcia-Estrada C."/>
            <person name="Aparicio J.F."/>
            <person name="Fernandez-Martinez L.T."/>
            <person name="Santos-Aberturas J."/>
            <person name="Salehi-Najafabadi Z."/>
            <person name="Rodriguez-Garcia A."/>
            <person name="Tauch A."/>
            <person name="Martin J.F."/>
        </authorList>
    </citation>
    <scope>NUCLEOTIDE SEQUENCE [LARGE SCALE GENOMIC DNA]</scope>
    <source>
        <strain evidence="3">DSM 42081 / NBRC 108919 / NRRL 18488 / 9993</strain>
    </source>
</reference>
<sequence length="150" mass="15153">MFGIPPSESVAPAADEVSMTLASAAPLGPGGTGSSAAPGNGGGGLGRLLHGSTPWRRAATAADGLRMSADQGRRALGSGHRGIEQGNAGLGSVPVLKAVLVSWEERVASVRDECAYLGGALLRVADDLSGVDLEVERSMGSSARMKDENR</sequence>
<keyword evidence="3" id="KW-1185">Reference proteome</keyword>
<dbReference type="Proteomes" id="UP000005940">
    <property type="component" value="Chromosome"/>
</dbReference>
<evidence type="ECO:0000313" key="2">
    <source>
        <dbReference type="EMBL" id="QKM69218.1"/>
    </source>
</evidence>
<name>A0A7G3UGT0_STRT9</name>
<evidence type="ECO:0000313" key="3">
    <source>
        <dbReference type="Proteomes" id="UP000005940"/>
    </source>
</evidence>
<gene>
    <name evidence="2" type="ORF">STSU_020660</name>
</gene>
<feature type="compositionally biased region" description="Gly residues" evidence="1">
    <location>
        <begin position="28"/>
        <end position="46"/>
    </location>
</feature>
<proteinExistence type="predicted"/>
<dbReference type="EMBL" id="CP029159">
    <property type="protein sequence ID" value="QKM69218.1"/>
    <property type="molecule type" value="Genomic_DNA"/>
</dbReference>
<organism evidence="2 3">
    <name type="scientific">Streptomyces tsukubensis (strain DSM 42081 / NBRC 108919 / NRRL 18488 / 9993)</name>
    <dbReference type="NCBI Taxonomy" id="1114943"/>
    <lineage>
        <taxon>Bacteria</taxon>
        <taxon>Bacillati</taxon>
        <taxon>Actinomycetota</taxon>
        <taxon>Actinomycetes</taxon>
        <taxon>Kitasatosporales</taxon>
        <taxon>Streptomycetaceae</taxon>
        <taxon>Streptomyces</taxon>
    </lineage>
</organism>
<dbReference type="AlphaFoldDB" id="A0A7G3UGT0"/>
<feature type="region of interest" description="Disordered" evidence="1">
    <location>
        <begin position="24"/>
        <end position="88"/>
    </location>
</feature>